<dbReference type="EMBL" id="JAERQJ010000006">
    <property type="protein sequence ID" value="MBL0684756.1"/>
    <property type="molecule type" value="Genomic_DNA"/>
</dbReference>
<evidence type="ECO:0000313" key="2">
    <source>
        <dbReference type="EMBL" id="MBL0684756.1"/>
    </source>
</evidence>
<dbReference type="Pfam" id="PF13577">
    <property type="entry name" value="SnoaL_4"/>
    <property type="match status" value="1"/>
</dbReference>
<sequence length="134" mass="15712">MNNYQEIMNLESRAEMTFDNGLFDEHLSLWDQNECKFESPFGNFEEAKTYIDWLKGFYEMTQKLGGTRHLILNPVVEIKNDIALFTGYLYIINKSNGSFMGTSVMNDRFKKIDSQWAFVYRSVTPDQDLSNLLH</sequence>
<dbReference type="SUPFAM" id="SSF54427">
    <property type="entry name" value="NTF2-like"/>
    <property type="match status" value="1"/>
</dbReference>
<dbReference type="Proteomes" id="UP000651057">
    <property type="component" value="Unassembled WGS sequence"/>
</dbReference>
<reference evidence="2" key="1">
    <citation type="submission" date="2021-01" db="EMBL/GenBank/DDBJ databases">
        <authorList>
            <person name="Zhong Y.L."/>
        </authorList>
    </citation>
    <scope>NUCLEOTIDE SEQUENCE</scope>
    <source>
        <strain evidence="2">KCTC 23302</strain>
    </source>
</reference>
<dbReference type="Gene3D" id="3.10.450.50">
    <property type="match status" value="1"/>
</dbReference>
<dbReference type="InterPro" id="IPR037401">
    <property type="entry name" value="SnoaL-like"/>
</dbReference>
<dbReference type="InterPro" id="IPR032710">
    <property type="entry name" value="NTF2-like_dom_sf"/>
</dbReference>
<accession>A0A936ZYN4</accession>
<organism evidence="2 3">
    <name type="scientific">Aquimarina mytili</name>
    <dbReference type="NCBI Taxonomy" id="874423"/>
    <lineage>
        <taxon>Bacteria</taxon>
        <taxon>Pseudomonadati</taxon>
        <taxon>Bacteroidota</taxon>
        <taxon>Flavobacteriia</taxon>
        <taxon>Flavobacteriales</taxon>
        <taxon>Flavobacteriaceae</taxon>
        <taxon>Aquimarina</taxon>
    </lineage>
</organism>
<evidence type="ECO:0000313" key="3">
    <source>
        <dbReference type="Proteomes" id="UP000651057"/>
    </source>
</evidence>
<dbReference type="RefSeq" id="WP_201921643.1">
    <property type="nucleotide sequence ID" value="NZ_BAABAX010000014.1"/>
</dbReference>
<keyword evidence="3" id="KW-1185">Reference proteome</keyword>
<name>A0A936ZYN4_9FLAO</name>
<feature type="domain" description="SnoaL-like" evidence="1">
    <location>
        <begin position="3"/>
        <end position="121"/>
    </location>
</feature>
<dbReference type="AlphaFoldDB" id="A0A936ZYN4"/>
<gene>
    <name evidence="2" type="ORF">JJQ60_14590</name>
</gene>
<comment type="caution">
    <text evidence="2">The sequence shown here is derived from an EMBL/GenBank/DDBJ whole genome shotgun (WGS) entry which is preliminary data.</text>
</comment>
<proteinExistence type="predicted"/>
<evidence type="ECO:0000259" key="1">
    <source>
        <dbReference type="Pfam" id="PF13577"/>
    </source>
</evidence>
<protein>
    <submittedName>
        <fullName evidence="2">Nuclear transport factor 2 family protein</fullName>
    </submittedName>
</protein>